<accession>A0ABY1E9I9</accession>
<gene>
    <name evidence="1" type="ORF">SAMN05216274_101288</name>
</gene>
<name>A0ABY1E9I9_9MICO</name>
<organism evidence="1 2">
    <name type="scientific">Cryobacterium levicorallinum</name>
    <dbReference type="NCBI Taxonomy" id="995038"/>
    <lineage>
        <taxon>Bacteria</taxon>
        <taxon>Bacillati</taxon>
        <taxon>Actinomycetota</taxon>
        <taxon>Actinomycetes</taxon>
        <taxon>Micrococcales</taxon>
        <taxon>Microbacteriaceae</taxon>
        <taxon>Cryobacterium</taxon>
    </lineage>
</organism>
<comment type="caution">
    <text evidence="1">The sequence shown here is derived from an EMBL/GenBank/DDBJ whole genome shotgun (WGS) entry which is preliminary data.</text>
</comment>
<sequence>MMKDEISDAELYSYAREVRAEILTDLGRPEEADAVLAEKGLPGPIGK</sequence>
<dbReference type="EMBL" id="FOPW01000001">
    <property type="protein sequence ID" value="SFH19467.1"/>
    <property type="molecule type" value="Genomic_DNA"/>
</dbReference>
<keyword evidence="2" id="KW-1185">Reference proteome</keyword>
<evidence type="ECO:0000313" key="1">
    <source>
        <dbReference type="EMBL" id="SFH19467.1"/>
    </source>
</evidence>
<protein>
    <submittedName>
        <fullName evidence="1">Uncharacterized protein</fullName>
    </submittedName>
</protein>
<dbReference type="Proteomes" id="UP000199681">
    <property type="component" value="Unassembled WGS sequence"/>
</dbReference>
<proteinExistence type="predicted"/>
<evidence type="ECO:0000313" key="2">
    <source>
        <dbReference type="Proteomes" id="UP000199681"/>
    </source>
</evidence>
<reference evidence="1 2" key="1">
    <citation type="submission" date="2016-10" db="EMBL/GenBank/DDBJ databases">
        <authorList>
            <person name="Varghese N."/>
            <person name="Submissions S."/>
        </authorList>
    </citation>
    <scope>NUCLEOTIDE SEQUENCE [LARGE SCALE GENOMIC DNA]</scope>
    <source>
        <strain evidence="1 2">GMCC 1.11211</strain>
    </source>
</reference>
<dbReference type="RefSeq" id="WP_166787536.1">
    <property type="nucleotide sequence ID" value="NZ_BKAC01000010.1"/>
</dbReference>